<feature type="transmembrane region" description="Helical" evidence="1">
    <location>
        <begin position="6"/>
        <end position="24"/>
    </location>
</feature>
<gene>
    <name evidence="2" type="ORF">LRATCC53608_1881</name>
</gene>
<reference evidence="2" key="2">
    <citation type="submission" date="2011-05" db="EMBL/GenBank/DDBJ databases">
        <authorList>
            <person name="Davey R."/>
        </authorList>
    </citation>
    <scope>NUCLEOTIDE SEQUENCE</scope>
    <source>
        <strain evidence="2">ATCC 53608</strain>
    </source>
</reference>
<evidence type="ECO:0000256" key="1">
    <source>
        <dbReference type="SAM" id="Phobius"/>
    </source>
</evidence>
<keyword evidence="1" id="KW-0472">Membrane</keyword>
<organism evidence="2">
    <name type="scientific">Limosilactobacillus reuteri subsp. suis (strain ATCC 53608 / LMG 31752 / 1063)</name>
    <name type="common">Lactobacillus reuteri</name>
    <dbReference type="NCBI Taxonomy" id="927703"/>
    <lineage>
        <taxon>Bacteria</taxon>
        <taxon>Bacillati</taxon>
        <taxon>Bacillota</taxon>
        <taxon>Bacilli</taxon>
        <taxon>Lactobacillales</taxon>
        <taxon>Lactobacillaceae</taxon>
        <taxon>Limosilactobacillus</taxon>
    </lineage>
</organism>
<dbReference type="HOGENOM" id="CLU_743527_0_0_9"/>
<feature type="transmembrane region" description="Helical" evidence="1">
    <location>
        <begin position="33"/>
        <end position="53"/>
    </location>
</feature>
<feature type="transmembrane region" description="Helical" evidence="1">
    <location>
        <begin position="150"/>
        <end position="172"/>
    </location>
</feature>
<proteinExistence type="predicted"/>
<sequence>MKTGLTFSYIYILVFIFLQFISLLSKNLNSKKIFTFELILLDLSLAIIAAHIYPSDVWDLSRHLANVQMAQSSLYGSYVEKVSSDGLYLYEAIVLLAAKVNMPHLLPFIIVLITFLALSGIILVMYNYTSRIQLLVFLLLYPALSGIENIFSGLRTTCAYTIIIFAMINFIYNKKSSFTLKVFGIIVCFVISLGLHPSVWTLVIITILFFTKLRVKLICPILVLWSLFSQTIGNILISLPMPLAYIGQKLVLYIGKSIMDTRLLYITFTFIIFTVLQLIFIYKNKGNLSRNDGQYLRYLSFVLAFAIGSFTMPELLNRSIIMLSPLMLPLIMIEREVFSTRVYILILSVDLLYAFVLLYYAYYTFSLYAIIA</sequence>
<dbReference type="AlphaFoldDB" id="F8KGN4"/>
<reference evidence="2" key="1">
    <citation type="journal article" date="2011" name="J. Bacteriol.">
        <title>Genome sequence of the vertebrate gut symbiont Lactobacillus reuteri ATCC 53608.</title>
        <authorList>
            <person name="Heavens D."/>
            <person name="Tailford L.E."/>
            <person name="Crossman L."/>
            <person name="Jeffers F."/>
            <person name="Mackenzie D.A."/>
            <person name="Caccamo M."/>
            <person name="Juge N."/>
        </authorList>
    </citation>
    <scope>NUCLEOTIDE SEQUENCE [LARGE SCALE GENOMIC DNA]</scope>
    <source>
        <strain evidence="2">ATCC 53608</strain>
    </source>
</reference>
<keyword evidence="1" id="KW-1133">Transmembrane helix</keyword>
<feature type="transmembrane region" description="Helical" evidence="1">
    <location>
        <begin position="294"/>
        <end position="310"/>
    </location>
</feature>
<dbReference type="EMBL" id="FR854372">
    <property type="protein sequence ID" value="CCC04635.1"/>
    <property type="molecule type" value="Genomic_DNA"/>
</dbReference>
<evidence type="ECO:0000313" key="2">
    <source>
        <dbReference type="EMBL" id="CCC04635.1"/>
    </source>
</evidence>
<dbReference type="RefSeq" id="WP_003676727.1">
    <property type="nucleotide sequence ID" value="NZ_JBKZDC010000049.1"/>
</dbReference>
<feature type="transmembrane region" description="Helical" evidence="1">
    <location>
        <begin position="342"/>
        <end position="362"/>
    </location>
</feature>
<evidence type="ECO:0008006" key="3">
    <source>
        <dbReference type="Google" id="ProtNLM"/>
    </source>
</evidence>
<feature type="transmembrane region" description="Helical" evidence="1">
    <location>
        <begin position="222"/>
        <end position="243"/>
    </location>
</feature>
<feature type="transmembrane region" description="Helical" evidence="1">
    <location>
        <begin position="263"/>
        <end position="282"/>
    </location>
</feature>
<accession>F8KGN4</accession>
<protein>
    <recommendedName>
        <fullName evidence="3">EpsG family protein</fullName>
    </recommendedName>
</protein>
<feature type="transmembrane region" description="Helical" evidence="1">
    <location>
        <begin position="105"/>
        <end position="129"/>
    </location>
</feature>
<keyword evidence="1" id="KW-0812">Transmembrane</keyword>
<feature type="transmembrane region" description="Helical" evidence="1">
    <location>
        <begin position="184"/>
        <end position="210"/>
    </location>
</feature>
<name>F8KGN4_LIMR5</name>
<accession>A0A0S4NQ44</accession>